<evidence type="ECO:0000313" key="2">
    <source>
        <dbReference type="EMBL" id="QFG73777.1"/>
    </source>
</evidence>
<sequence length="65" mass="7103">MHKNIAVQRLAKYIAVSLSVALCTRVLAAQCLDLWDVMLVGMVAGIVFAFVDTYAPSYIIVKDDA</sequence>
<dbReference type="EMBL" id="MN448270">
    <property type="protein sequence ID" value="QFG73777.1"/>
    <property type="molecule type" value="Genomic_DNA"/>
</dbReference>
<proteinExistence type="predicted"/>
<evidence type="ECO:0000256" key="1">
    <source>
        <dbReference type="SAM" id="Phobius"/>
    </source>
</evidence>
<protein>
    <submittedName>
        <fullName evidence="2">Uncharacterized protein</fullName>
    </submittedName>
</protein>
<keyword evidence="1" id="KW-0812">Transmembrane</keyword>
<organism evidence="2">
    <name type="scientific">Megaviridae environmental sample</name>
    <dbReference type="NCBI Taxonomy" id="1737588"/>
    <lineage>
        <taxon>Viruses</taxon>
        <taxon>Varidnaviria</taxon>
        <taxon>Bamfordvirae</taxon>
        <taxon>Nucleocytoviricota</taxon>
        <taxon>Megaviricetes</taxon>
        <taxon>Imitervirales</taxon>
        <taxon>Mimiviridae</taxon>
        <taxon>environmental samples</taxon>
    </lineage>
</organism>
<keyword evidence="1" id="KW-1133">Transmembrane helix</keyword>
<keyword evidence="1" id="KW-0472">Membrane</keyword>
<reference evidence="2" key="1">
    <citation type="journal article" date="2019" name="Philos. Trans. R. Soc. Lond., B, Biol. Sci.">
        <title>Targeted metagenomic recovery of four divergent viruses reveals shared and distinctive characteristics of giant viruses of marine eukaryotes.</title>
        <authorList>
            <person name="Needham D.M."/>
            <person name="Poirier C."/>
            <person name="Hehenberger E."/>
            <person name="Jimenez V."/>
            <person name="Swalwell J.E."/>
            <person name="Santoro A.E."/>
            <person name="Worden A.Z."/>
        </authorList>
    </citation>
    <scope>NUCLEOTIDE SEQUENCE</scope>
    <source>
        <strain evidence="2">OPacV-662</strain>
    </source>
</reference>
<feature type="transmembrane region" description="Helical" evidence="1">
    <location>
        <begin position="38"/>
        <end position="61"/>
    </location>
</feature>
<accession>A0A5J6VHX7</accession>
<name>A0A5J6VHX7_9VIRU</name>